<sequence length="404" mass="42064">MHPPRSLPRASAAPSTARHRGEAGRRKDRAGQAQADMPKKGRHGGLSTRIAAPTRRRRPFPEQSLTETPRRSRSSRIFVLAVAGMVAVIAAWSAAWWYIADTAGTVIDRTLANLRRGGTVIDCGGREIGGWPFRLEVRCAPLDLKAPDGTTLTVAAARAVALVYKPRHVIVEADAPAEIALGGRAPGAIAWSLGHASVIVGDHGPRELSVALENPRVSGFGPVGLKDVAAANAQFHMRQAPDRPGAIDIALSVSDLVESPVPLGAPVGAGLEARLPANVMPNAAGPVALAARAAGGPAVDITRAHLEADTARLALGGHLELNAAGAPEGKLDLRVTDASRVTAVLKRLLPADPAKLESIEGAITGFGRKVEEDGKTVHVLPIQIRNGQASLGLVPLFRLPSVGG</sequence>
<reference evidence="3 4" key="1">
    <citation type="submission" date="2017-07" db="EMBL/GenBank/DDBJ databases">
        <title>Draft Genome Sequences of Select Purple Nonsulfur Bacteria.</title>
        <authorList>
            <person name="Lasarre B."/>
            <person name="Mckinlay J.B."/>
        </authorList>
    </citation>
    <scope>NUCLEOTIDE SEQUENCE [LARGE SCALE GENOMIC DNA]</scope>
    <source>
        <strain evidence="3 4">DSM 11290</strain>
    </source>
</reference>
<organism evidence="3 4">
    <name type="scientific">Rhodobium orientis</name>
    <dbReference type="NCBI Taxonomy" id="34017"/>
    <lineage>
        <taxon>Bacteria</taxon>
        <taxon>Pseudomonadati</taxon>
        <taxon>Pseudomonadota</taxon>
        <taxon>Alphaproteobacteria</taxon>
        <taxon>Hyphomicrobiales</taxon>
        <taxon>Rhodobiaceae</taxon>
        <taxon>Rhodobium</taxon>
    </lineage>
</organism>
<evidence type="ECO:0000256" key="1">
    <source>
        <dbReference type="SAM" id="MobiDB-lite"/>
    </source>
</evidence>
<feature type="region of interest" description="Disordered" evidence="1">
    <location>
        <begin position="1"/>
        <end position="68"/>
    </location>
</feature>
<keyword evidence="2" id="KW-0812">Transmembrane</keyword>
<dbReference type="Proteomes" id="UP000249299">
    <property type="component" value="Unassembled WGS sequence"/>
</dbReference>
<evidence type="ECO:0000313" key="3">
    <source>
        <dbReference type="EMBL" id="RAI24858.1"/>
    </source>
</evidence>
<feature type="compositionally biased region" description="Low complexity" evidence="1">
    <location>
        <begin position="7"/>
        <end position="16"/>
    </location>
</feature>
<feature type="transmembrane region" description="Helical" evidence="2">
    <location>
        <begin position="77"/>
        <end position="99"/>
    </location>
</feature>
<evidence type="ECO:0000256" key="2">
    <source>
        <dbReference type="SAM" id="Phobius"/>
    </source>
</evidence>
<dbReference type="EMBL" id="NPEV01000064">
    <property type="protein sequence ID" value="RAI24858.1"/>
    <property type="molecule type" value="Genomic_DNA"/>
</dbReference>
<dbReference type="Pfam" id="PF09898">
    <property type="entry name" value="DUF2125"/>
    <property type="match status" value="1"/>
</dbReference>
<evidence type="ECO:0000313" key="4">
    <source>
        <dbReference type="Proteomes" id="UP000249299"/>
    </source>
</evidence>
<keyword evidence="2" id="KW-0472">Membrane</keyword>
<protein>
    <recommendedName>
        <fullName evidence="5">DUF2125 domain-containing protein</fullName>
    </recommendedName>
</protein>
<name>A0A327JN60_9HYPH</name>
<keyword evidence="4" id="KW-1185">Reference proteome</keyword>
<proteinExistence type="predicted"/>
<keyword evidence="2" id="KW-1133">Transmembrane helix</keyword>
<dbReference type="OrthoDB" id="7169664at2"/>
<gene>
    <name evidence="3" type="ORF">CH339_20735</name>
</gene>
<dbReference type="InterPro" id="IPR018666">
    <property type="entry name" value="DUF2125"/>
</dbReference>
<accession>A0A327JN60</accession>
<dbReference type="AlphaFoldDB" id="A0A327JN60"/>
<comment type="caution">
    <text evidence="3">The sequence shown here is derived from an EMBL/GenBank/DDBJ whole genome shotgun (WGS) entry which is preliminary data.</text>
</comment>
<evidence type="ECO:0008006" key="5">
    <source>
        <dbReference type="Google" id="ProtNLM"/>
    </source>
</evidence>